<reference evidence="2" key="1">
    <citation type="submission" date="2011-10" db="EMBL/GenBank/DDBJ databases">
        <authorList>
            <person name="Genoscope - CEA"/>
        </authorList>
    </citation>
    <scope>NUCLEOTIDE SEQUENCE</scope>
    <source>
        <strain evidence="2">CBS 7064</strain>
    </source>
</reference>
<accession>G8YSP6</accession>
<proteinExistence type="predicted"/>
<dbReference type="AlphaFoldDB" id="G8YSP6"/>
<dbReference type="EMBL" id="FO082058">
    <property type="protein sequence ID" value="CCE73508.1"/>
    <property type="molecule type" value="Genomic_DNA"/>
</dbReference>
<protein>
    <submittedName>
        <fullName evidence="2">Piso0_000554 protein</fullName>
    </submittedName>
</protein>
<dbReference type="EMBL" id="FO082059">
    <property type="protein sequence ID" value="CCE72947.1"/>
    <property type="molecule type" value="Genomic_DNA"/>
</dbReference>
<evidence type="ECO:0000313" key="2">
    <source>
        <dbReference type="EMBL" id="CCE73508.1"/>
    </source>
</evidence>
<gene>
    <name evidence="2" type="primary">Piso0_000554</name>
    <name evidence="1" type="ORF">GNLVRS01_PISO0A11902g</name>
    <name evidence="2" type="ORF">GNLVRS01_PISO0B11969g</name>
</gene>
<dbReference type="HOGENOM" id="CLU_2050479_0_0_1"/>
<evidence type="ECO:0000313" key="1">
    <source>
        <dbReference type="EMBL" id="CCE72947.1"/>
    </source>
</evidence>
<dbReference type="Proteomes" id="UP000005222">
    <property type="component" value="Chromosome A"/>
</dbReference>
<dbReference type="InParanoid" id="G8YSP6"/>
<organism evidence="2 3">
    <name type="scientific">Pichia sorbitophila (strain ATCC MYA-4447 / BCRC 22081 / CBS 7064 / NBRC 10061 / NRRL Y-12695)</name>
    <name type="common">Hybrid yeast</name>
    <dbReference type="NCBI Taxonomy" id="559304"/>
    <lineage>
        <taxon>Eukaryota</taxon>
        <taxon>Fungi</taxon>
        <taxon>Dikarya</taxon>
        <taxon>Ascomycota</taxon>
        <taxon>Saccharomycotina</taxon>
        <taxon>Pichiomycetes</taxon>
        <taxon>Debaryomycetaceae</taxon>
        <taxon>Millerozyma</taxon>
    </lineage>
</organism>
<sequence>MLLRQFAGKRTQSQRRVVSAYGTVGGHCASRRTKTPGFEPGSGMSSHMRTYRSFDARRDSLTANGVAIFPSSSVILTINYARPEDGIPRQLCVEYMNYTIHKRRDECRSKHSFMKSFTAI</sequence>
<evidence type="ECO:0000313" key="3">
    <source>
        <dbReference type="Proteomes" id="UP000005222"/>
    </source>
</evidence>
<keyword evidence="3" id="KW-1185">Reference proteome</keyword>
<reference evidence="3" key="2">
    <citation type="journal article" date="2012" name="G3 (Bethesda)">
        <title>Pichia sorbitophila, an interspecies yeast hybrid reveals early steps of genome resolution following polyploidization.</title>
        <authorList>
            <person name="Leh Louis V."/>
            <person name="Despons L."/>
            <person name="Friedrich A."/>
            <person name="Martin T."/>
            <person name="Durrens P."/>
            <person name="Casaregola S."/>
            <person name="Neuveglise C."/>
            <person name="Fairhead C."/>
            <person name="Marck C."/>
            <person name="Cruz J.A."/>
            <person name="Straub M.L."/>
            <person name="Kugler V."/>
            <person name="Sacerdot C."/>
            <person name="Uzunov Z."/>
            <person name="Thierry A."/>
            <person name="Weiss S."/>
            <person name="Bleykasten C."/>
            <person name="De Montigny J."/>
            <person name="Jacques N."/>
            <person name="Jung P."/>
            <person name="Lemaire M."/>
            <person name="Mallet S."/>
            <person name="Morel G."/>
            <person name="Richard G.F."/>
            <person name="Sarkar A."/>
            <person name="Savel G."/>
            <person name="Schacherer J."/>
            <person name="Seret M.L."/>
            <person name="Talla E."/>
            <person name="Samson G."/>
            <person name="Jubin C."/>
            <person name="Poulain J."/>
            <person name="Vacherie B."/>
            <person name="Barbe V."/>
            <person name="Pelletier E."/>
            <person name="Sherman D.J."/>
            <person name="Westhof E."/>
            <person name="Weissenbach J."/>
            <person name="Baret P.V."/>
            <person name="Wincker P."/>
            <person name="Gaillardin C."/>
            <person name="Dujon B."/>
            <person name="Souciet J.L."/>
        </authorList>
    </citation>
    <scope>NUCLEOTIDE SEQUENCE [LARGE SCALE GENOMIC DNA]</scope>
    <source>
        <strain evidence="3">ATCC MYA-4447 / BCRC 22081 / CBS 7064 / NBRC 10061 / NRRL Y-12695</strain>
    </source>
</reference>
<dbReference type="Proteomes" id="UP000005222">
    <property type="component" value="Chromosome B"/>
</dbReference>
<name>G8YSP6_PICSO</name>